<organism evidence="2 3">
    <name type="scientific">Allofournierella massiliensis</name>
    <dbReference type="NCBI Taxonomy" id="1650663"/>
    <lineage>
        <taxon>Bacteria</taxon>
        <taxon>Bacillati</taxon>
        <taxon>Bacillota</taxon>
        <taxon>Clostridia</taxon>
        <taxon>Eubacteriales</taxon>
        <taxon>Oscillospiraceae</taxon>
        <taxon>Allofournierella</taxon>
    </lineage>
</organism>
<feature type="transmembrane region" description="Helical" evidence="1">
    <location>
        <begin position="377"/>
        <end position="397"/>
    </location>
</feature>
<keyword evidence="1" id="KW-1133">Transmembrane helix</keyword>
<evidence type="ECO:0000256" key="1">
    <source>
        <dbReference type="SAM" id="Phobius"/>
    </source>
</evidence>
<reference evidence="2 3" key="1">
    <citation type="submission" date="2019-03" db="EMBL/GenBank/DDBJ databases">
        <title>Genomic Encyclopedia of Type Strains, Phase IV (KMG-IV): sequencing the most valuable type-strain genomes for metagenomic binning, comparative biology and taxonomic classification.</title>
        <authorList>
            <person name="Goeker M."/>
        </authorList>
    </citation>
    <scope>NUCLEOTIDE SEQUENCE [LARGE SCALE GENOMIC DNA]</scope>
    <source>
        <strain evidence="2 3">DSM 100451</strain>
    </source>
</reference>
<dbReference type="STRING" id="1650663.GCA_001486665_01457"/>
<evidence type="ECO:0000313" key="2">
    <source>
        <dbReference type="EMBL" id="TCL51221.1"/>
    </source>
</evidence>
<protein>
    <recommendedName>
        <fullName evidence="4">ABC-type transport system involved in multi-copper enzyme maturation permease subunit</fullName>
    </recommendedName>
</protein>
<proteinExistence type="predicted"/>
<keyword evidence="1" id="KW-0812">Transmembrane</keyword>
<evidence type="ECO:0008006" key="4">
    <source>
        <dbReference type="Google" id="ProtNLM"/>
    </source>
</evidence>
<keyword evidence="1" id="KW-0472">Membrane</keyword>
<comment type="caution">
    <text evidence="2">The sequence shown here is derived from an EMBL/GenBank/DDBJ whole genome shotgun (WGS) entry which is preliminary data.</text>
</comment>
<dbReference type="AlphaFoldDB" id="A0A4R1QG06"/>
<feature type="transmembrane region" description="Helical" evidence="1">
    <location>
        <begin position="237"/>
        <end position="262"/>
    </location>
</feature>
<evidence type="ECO:0000313" key="3">
    <source>
        <dbReference type="Proteomes" id="UP000295184"/>
    </source>
</evidence>
<accession>A0A4R1QG06</accession>
<dbReference type="RefSeq" id="WP_058963905.1">
    <property type="nucleotide sequence ID" value="NZ_CABKVM010000016.1"/>
</dbReference>
<feature type="transmembrane region" description="Helical" evidence="1">
    <location>
        <begin position="293"/>
        <end position="313"/>
    </location>
</feature>
<dbReference type="Proteomes" id="UP000295184">
    <property type="component" value="Unassembled WGS sequence"/>
</dbReference>
<dbReference type="EMBL" id="SLUM01000047">
    <property type="protein sequence ID" value="TCL51221.1"/>
    <property type="molecule type" value="Genomic_DNA"/>
</dbReference>
<dbReference type="OrthoDB" id="1700423at2"/>
<gene>
    <name evidence="2" type="ORF">EDD77_1474</name>
</gene>
<name>A0A4R1QG06_9FIRM</name>
<sequence length="402" mass="45281">MSLFWQEHKKLWRSGLTRLAVCGMLLLTLGLQVWAMQCINFGTMRADGSHQIDGYMNIRKSQQYAAQWQTLTDETAQDMVRTYQQILAENPEFDGALADFSFLQGTLVSFLWPEVEDQTQPYPTLTIYYVDPARLTGLYERREEKLEYYLENQFSDPADRKFFLDMDSQVDKPMAYGWAAGWSAILGNGIGGFGQMVLPVVLALALTSVFAGERRRGMDTLQVTSLHGKAGLAGAKLLSGLAFAVEIFAMFAAVMVAVQAVWLGFEGWNLPIQLIKMLTTAPMNMFQAECYELAYLFCSMLGFAGIALLMSALLPGTTAALIAALLITWGPQILNQYLPWSVQQYLRLLPFMGGAEDIFRQNLYHWFGFRIWSPGPLLVIPFLVGLVCLPFAVMAWCRKRKR</sequence>
<feature type="transmembrane region" description="Helical" evidence="1">
    <location>
        <begin position="193"/>
        <end position="212"/>
    </location>
</feature>